<accession>A0A4Y2ESG9</accession>
<evidence type="ECO:0000313" key="1">
    <source>
        <dbReference type="EMBL" id="GBM31447.1"/>
    </source>
</evidence>
<dbReference type="Proteomes" id="UP000499080">
    <property type="component" value="Unassembled WGS sequence"/>
</dbReference>
<dbReference type="EMBL" id="BGPR01000684">
    <property type="protein sequence ID" value="GBM31447.1"/>
    <property type="molecule type" value="Genomic_DNA"/>
</dbReference>
<organism evidence="1 2">
    <name type="scientific">Araneus ventricosus</name>
    <name type="common">Orbweaver spider</name>
    <name type="synonym">Epeira ventricosa</name>
    <dbReference type="NCBI Taxonomy" id="182803"/>
    <lineage>
        <taxon>Eukaryota</taxon>
        <taxon>Metazoa</taxon>
        <taxon>Ecdysozoa</taxon>
        <taxon>Arthropoda</taxon>
        <taxon>Chelicerata</taxon>
        <taxon>Arachnida</taxon>
        <taxon>Araneae</taxon>
        <taxon>Araneomorphae</taxon>
        <taxon>Entelegynae</taxon>
        <taxon>Araneoidea</taxon>
        <taxon>Araneidae</taxon>
        <taxon>Araneus</taxon>
    </lineage>
</organism>
<protein>
    <submittedName>
        <fullName evidence="1">Uncharacterized protein</fullName>
    </submittedName>
</protein>
<reference evidence="1 2" key="1">
    <citation type="journal article" date="2019" name="Sci. Rep.">
        <title>Orb-weaving spider Araneus ventricosus genome elucidates the spidroin gene catalogue.</title>
        <authorList>
            <person name="Kono N."/>
            <person name="Nakamura H."/>
            <person name="Ohtoshi R."/>
            <person name="Moran D.A.P."/>
            <person name="Shinohara A."/>
            <person name="Yoshida Y."/>
            <person name="Fujiwara M."/>
            <person name="Mori M."/>
            <person name="Tomita M."/>
            <person name="Arakawa K."/>
        </authorList>
    </citation>
    <scope>NUCLEOTIDE SEQUENCE [LARGE SCALE GENOMIC DNA]</scope>
</reference>
<gene>
    <name evidence="1" type="ORF">AVEN_39243_1</name>
</gene>
<comment type="caution">
    <text evidence="1">The sequence shown here is derived from an EMBL/GenBank/DDBJ whole genome shotgun (WGS) entry which is preliminary data.</text>
</comment>
<name>A0A4Y2ESG9_ARAVE</name>
<sequence>MREKGSLVRQSRYLLHQADVKVLVGYISGMMVGRHVHIPEAPPSNLGELKVAVASARANTPPEQIGQLVQSIPRRIPAVLKGIECSTWLLLHIDVLLIFWSFGA</sequence>
<keyword evidence="2" id="KW-1185">Reference proteome</keyword>
<dbReference type="AlphaFoldDB" id="A0A4Y2ESG9"/>
<proteinExistence type="predicted"/>
<evidence type="ECO:0000313" key="2">
    <source>
        <dbReference type="Proteomes" id="UP000499080"/>
    </source>
</evidence>